<dbReference type="AlphaFoldDB" id="A0A367JT68"/>
<comment type="caution">
    <text evidence="2">The sequence shown here is derived from an EMBL/GenBank/DDBJ whole genome shotgun (WGS) entry which is preliminary data.</text>
</comment>
<evidence type="ECO:0000313" key="2">
    <source>
        <dbReference type="EMBL" id="RCH93140.1"/>
    </source>
</evidence>
<gene>
    <name evidence="2" type="ORF">CU097_006150</name>
</gene>
<keyword evidence="3" id="KW-1185">Reference proteome</keyword>
<dbReference type="Proteomes" id="UP000252139">
    <property type="component" value="Unassembled WGS sequence"/>
</dbReference>
<dbReference type="EMBL" id="PJQL01000735">
    <property type="protein sequence ID" value="RCH93140.1"/>
    <property type="molecule type" value="Genomic_DNA"/>
</dbReference>
<feature type="region of interest" description="Disordered" evidence="1">
    <location>
        <begin position="1"/>
        <end position="39"/>
    </location>
</feature>
<feature type="compositionally biased region" description="Basic and acidic residues" evidence="1">
    <location>
        <begin position="9"/>
        <end position="19"/>
    </location>
</feature>
<evidence type="ECO:0000313" key="3">
    <source>
        <dbReference type="Proteomes" id="UP000252139"/>
    </source>
</evidence>
<name>A0A367JT68_RHIAZ</name>
<evidence type="ECO:0000256" key="1">
    <source>
        <dbReference type="SAM" id="MobiDB-lite"/>
    </source>
</evidence>
<organism evidence="2 3">
    <name type="scientific">Rhizopus azygosporus</name>
    <name type="common">Rhizopus microsporus var. azygosporus</name>
    <dbReference type="NCBI Taxonomy" id="86630"/>
    <lineage>
        <taxon>Eukaryota</taxon>
        <taxon>Fungi</taxon>
        <taxon>Fungi incertae sedis</taxon>
        <taxon>Mucoromycota</taxon>
        <taxon>Mucoromycotina</taxon>
        <taxon>Mucoromycetes</taxon>
        <taxon>Mucorales</taxon>
        <taxon>Mucorineae</taxon>
        <taxon>Rhizopodaceae</taxon>
        <taxon>Rhizopus</taxon>
    </lineage>
</organism>
<reference evidence="2 3" key="1">
    <citation type="journal article" date="2018" name="G3 (Bethesda)">
        <title>Phylogenetic and Phylogenomic Definition of Rhizopus Species.</title>
        <authorList>
            <person name="Gryganskyi A.P."/>
            <person name="Golan J."/>
            <person name="Dolatabadi S."/>
            <person name="Mondo S."/>
            <person name="Robb S."/>
            <person name="Idnurm A."/>
            <person name="Muszewska A."/>
            <person name="Steczkiewicz K."/>
            <person name="Masonjones S."/>
            <person name="Liao H.L."/>
            <person name="Gajdeczka M.T."/>
            <person name="Anike F."/>
            <person name="Vuek A."/>
            <person name="Anishchenko I.M."/>
            <person name="Voigt K."/>
            <person name="de Hoog G.S."/>
            <person name="Smith M.E."/>
            <person name="Heitman J."/>
            <person name="Vilgalys R."/>
            <person name="Stajich J.E."/>
        </authorList>
    </citation>
    <scope>NUCLEOTIDE SEQUENCE [LARGE SCALE GENOMIC DNA]</scope>
    <source>
        <strain evidence="2 3">CBS 357.93</strain>
    </source>
</reference>
<sequence length="58" mass="6426">MSLKTNSQCERHIPNDAKPKITSGSSIGEKESRRGNCSWCSAERTWSTIKDTKTGNDP</sequence>
<accession>A0A367JT68</accession>
<protein>
    <submittedName>
        <fullName evidence="2">Uncharacterized protein</fullName>
    </submittedName>
</protein>
<proteinExistence type="predicted"/>